<reference evidence="2 3" key="1">
    <citation type="submission" date="2016-11" db="EMBL/GenBank/DDBJ databases">
        <title>Whole genomes of Flavobacteriaceae.</title>
        <authorList>
            <person name="Stine C."/>
            <person name="Li C."/>
            <person name="Tadesse D."/>
        </authorList>
    </citation>
    <scope>NUCLEOTIDE SEQUENCE [LARGE SCALE GENOMIC DNA]</scope>
    <source>
        <strain evidence="2 3">ATCC 29551</strain>
    </source>
</reference>
<evidence type="ECO:0000313" key="2">
    <source>
        <dbReference type="EMBL" id="OXA94255.1"/>
    </source>
</evidence>
<feature type="signal peptide" evidence="1">
    <location>
        <begin position="1"/>
        <end position="21"/>
    </location>
</feature>
<sequence>MHKSVKFIYLLLLYIPISLSAQVTPVADEYKIINIGHNGVGDYVRNLILLHEIYNNTLLGMNNAVGTITAFRGNPSAFNRINVAEINSSSSYNGTSASIQSFDDYSNWDLKTCIYNGKKYLALDVPYTPAYHGEGYKFSGWTKSTGENMKTINYELNGQPINTDILSNIQDYVPNMNETHLVNNFIVVGNVGIGTKSPDEKLTVKGKIHAQEVKVDMLGALVPDYVFDNDYKLKPLHEVEEFIKLNNHLPEIPSAKEIEKNGLMLAEMNMSLLKKIEELTLYTITQEKKINLQDKEIENLKDLVLRVSKIENELAHKKTN</sequence>
<proteinExistence type="predicted"/>
<comment type="caution">
    <text evidence="2">The sequence shown here is derived from an EMBL/GenBank/DDBJ whole genome shotgun (WGS) entry which is preliminary data.</text>
</comment>
<accession>A0ABX4CI17</accession>
<protein>
    <recommendedName>
        <fullName evidence="4">Cell wall anchor protein</fullName>
    </recommendedName>
</protein>
<keyword evidence="1" id="KW-0732">Signal</keyword>
<dbReference type="Proteomes" id="UP000198424">
    <property type="component" value="Unassembled WGS sequence"/>
</dbReference>
<organism evidence="2 3">
    <name type="scientific">Flavobacterium hydatis</name>
    <name type="common">Cytophaga aquatilis</name>
    <dbReference type="NCBI Taxonomy" id="991"/>
    <lineage>
        <taxon>Bacteria</taxon>
        <taxon>Pseudomonadati</taxon>
        <taxon>Bacteroidota</taxon>
        <taxon>Flavobacteriia</taxon>
        <taxon>Flavobacteriales</taxon>
        <taxon>Flavobacteriaceae</taxon>
        <taxon>Flavobacterium</taxon>
    </lineage>
</organism>
<name>A0ABX4CI17_FLAHY</name>
<feature type="chain" id="PRO_5045540138" description="Cell wall anchor protein" evidence="1">
    <location>
        <begin position="22"/>
        <end position="320"/>
    </location>
</feature>
<gene>
    <name evidence="2" type="ORF">B0A62_11400</name>
</gene>
<dbReference type="EMBL" id="MUGY01000010">
    <property type="protein sequence ID" value="OXA94255.1"/>
    <property type="molecule type" value="Genomic_DNA"/>
</dbReference>
<evidence type="ECO:0000256" key="1">
    <source>
        <dbReference type="SAM" id="SignalP"/>
    </source>
</evidence>
<dbReference type="RefSeq" id="WP_051885917.1">
    <property type="nucleotide sequence ID" value="NZ_JBEWQG010000036.1"/>
</dbReference>
<keyword evidence="3" id="KW-1185">Reference proteome</keyword>
<evidence type="ECO:0008006" key="4">
    <source>
        <dbReference type="Google" id="ProtNLM"/>
    </source>
</evidence>
<evidence type="ECO:0000313" key="3">
    <source>
        <dbReference type="Proteomes" id="UP000198424"/>
    </source>
</evidence>